<gene>
    <name evidence="2" type="ORF">CQZ99_18570</name>
</gene>
<organism evidence="2 3">
    <name type="scientific">Pseudomonas poae</name>
    <dbReference type="NCBI Taxonomy" id="200451"/>
    <lineage>
        <taxon>Bacteria</taxon>
        <taxon>Pseudomonadati</taxon>
        <taxon>Pseudomonadota</taxon>
        <taxon>Gammaproteobacteria</taxon>
        <taxon>Pseudomonadales</taxon>
        <taxon>Pseudomonadaceae</taxon>
        <taxon>Pseudomonas</taxon>
    </lineage>
</organism>
<dbReference type="EMBL" id="PCQL01000020">
    <property type="protein sequence ID" value="PRC15290.1"/>
    <property type="molecule type" value="Genomic_DNA"/>
</dbReference>
<dbReference type="Proteomes" id="UP000238045">
    <property type="component" value="Unassembled WGS sequence"/>
</dbReference>
<evidence type="ECO:0000313" key="3">
    <source>
        <dbReference type="Proteomes" id="UP000238045"/>
    </source>
</evidence>
<name>A0A2S9EJ70_9PSED</name>
<proteinExistence type="predicted"/>
<comment type="caution">
    <text evidence="2">The sequence shown here is derived from an EMBL/GenBank/DDBJ whole genome shotgun (WGS) entry which is preliminary data.</text>
</comment>
<keyword evidence="3" id="KW-1185">Reference proteome</keyword>
<sequence length="157" mass="16899">MASQAIVDRLGAQAKMPGAEKVDASGAKTTVDPNATLQQKIEARLEKSEIDLEVMVNSILSINEGPDAPAVGKTADAPTDTSGRLANLEKNLDAVENQMKDIASRYELVYSPFIAPNSSESPTDESRTGVIEQRMTHMNKMLRRLVKNAEADAEGAE</sequence>
<accession>A0A2S9EJ70</accession>
<dbReference type="AlphaFoldDB" id="A0A2S9EJ70"/>
<feature type="region of interest" description="Disordered" evidence="1">
    <location>
        <begin position="63"/>
        <end position="83"/>
    </location>
</feature>
<evidence type="ECO:0000256" key="1">
    <source>
        <dbReference type="SAM" id="MobiDB-lite"/>
    </source>
</evidence>
<reference evidence="2 3" key="1">
    <citation type="submission" date="2017-09" db="EMBL/GenBank/DDBJ databases">
        <title>Genomic, metabolic, and phenotypic characteristics of bacterial isolates from the natural microbiome of the model nematode Caenorhabditis elegans.</title>
        <authorList>
            <person name="Zimmermann J."/>
            <person name="Obeng N."/>
            <person name="Yang W."/>
            <person name="Obeng O."/>
            <person name="Kissoyan K."/>
            <person name="Pees B."/>
            <person name="Dirksen P."/>
            <person name="Hoppner M."/>
            <person name="Franke A."/>
            <person name="Rosenstiel P."/>
            <person name="Leippe M."/>
            <person name="Dierking K."/>
            <person name="Kaleta C."/>
            <person name="Schulenburg H."/>
        </authorList>
    </citation>
    <scope>NUCLEOTIDE SEQUENCE [LARGE SCALE GENOMIC DNA]</scope>
    <source>
        <strain evidence="2 3">MYb117</strain>
    </source>
</reference>
<protein>
    <submittedName>
        <fullName evidence="2">Type III secretion effector protein</fullName>
    </submittedName>
</protein>
<evidence type="ECO:0000313" key="2">
    <source>
        <dbReference type="EMBL" id="PRC15290.1"/>
    </source>
</evidence>